<keyword evidence="2" id="KW-0560">Oxidoreductase</keyword>
<dbReference type="RefSeq" id="WP_203997352.1">
    <property type="nucleotide sequence ID" value="NZ_BOPG01000033.1"/>
</dbReference>
<dbReference type="Pfam" id="PF01408">
    <property type="entry name" value="GFO_IDH_MocA"/>
    <property type="match status" value="1"/>
</dbReference>
<reference evidence="5" key="1">
    <citation type="submission" date="2021-01" db="EMBL/GenBank/DDBJ databases">
        <title>Whole genome shotgun sequence of Virgisporangium aurantiacum NBRC 16421.</title>
        <authorList>
            <person name="Komaki H."/>
            <person name="Tamura T."/>
        </authorList>
    </citation>
    <scope>NUCLEOTIDE SEQUENCE</scope>
    <source>
        <strain evidence="5">NBRC 16421</strain>
    </source>
</reference>
<proteinExistence type="inferred from homology"/>
<comment type="similarity">
    <text evidence="1">Belongs to the Gfo/Idh/MocA family.</text>
</comment>
<dbReference type="InterPro" id="IPR036291">
    <property type="entry name" value="NAD(P)-bd_dom_sf"/>
</dbReference>
<dbReference type="Pfam" id="PF22725">
    <property type="entry name" value="GFO_IDH_MocA_C3"/>
    <property type="match status" value="1"/>
</dbReference>
<gene>
    <name evidence="5" type="ORF">Vau01_052580</name>
</gene>
<dbReference type="GO" id="GO:0000166">
    <property type="term" value="F:nucleotide binding"/>
    <property type="evidence" value="ECO:0007669"/>
    <property type="project" value="InterPro"/>
</dbReference>
<dbReference type="PANTHER" id="PTHR22604">
    <property type="entry name" value="OXIDOREDUCTASES"/>
    <property type="match status" value="1"/>
</dbReference>
<dbReference type="SUPFAM" id="SSF55347">
    <property type="entry name" value="Glyceraldehyde-3-phosphate dehydrogenase-like, C-terminal domain"/>
    <property type="match status" value="1"/>
</dbReference>
<evidence type="ECO:0000313" key="5">
    <source>
        <dbReference type="EMBL" id="GIJ57742.1"/>
    </source>
</evidence>
<keyword evidence="6" id="KW-1185">Reference proteome</keyword>
<evidence type="ECO:0000313" key="6">
    <source>
        <dbReference type="Proteomes" id="UP000612585"/>
    </source>
</evidence>
<protein>
    <submittedName>
        <fullName evidence="5">Putative oxidoreductase</fullName>
    </submittedName>
</protein>
<evidence type="ECO:0000259" key="4">
    <source>
        <dbReference type="Pfam" id="PF22725"/>
    </source>
</evidence>
<dbReference type="AlphaFoldDB" id="A0A8J3Z7C6"/>
<organism evidence="5 6">
    <name type="scientific">Virgisporangium aurantiacum</name>
    <dbReference type="NCBI Taxonomy" id="175570"/>
    <lineage>
        <taxon>Bacteria</taxon>
        <taxon>Bacillati</taxon>
        <taxon>Actinomycetota</taxon>
        <taxon>Actinomycetes</taxon>
        <taxon>Micromonosporales</taxon>
        <taxon>Micromonosporaceae</taxon>
        <taxon>Virgisporangium</taxon>
    </lineage>
</organism>
<dbReference type="InterPro" id="IPR050984">
    <property type="entry name" value="Gfo/Idh/MocA_domain"/>
</dbReference>
<evidence type="ECO:0000256" key="1">
    <source>
        <dbReference type="ARBA" id="ARBA00010928"/>
    </source>
</evidence>
<dbReference type="GO" id="GO:0016491">
    <property type="term" value="F:oxidoreductase activity"/>
    <property type="evidence" value="ECO:0007669"/>
    <property type="project" value="UniProtKB-KW"/>
</dbReference>
<dbReference type="InterPro" id="IPR000683">
    <property type="entry name" value="Gfo/Idh/MocA-like_OxRdtase_N"/>
</dbReference>
<accession>A0A8J3Z7C6</accession>
<dbReference type="PANTHER" id="PTHR22604:SF105">
    <property type="entry name" value="TRANS-1,2-DIHYDROBENZENE-1,2-DIOL DEHYDROGENASE"/>
    <property type="match status" value="1"/>
</dbReference>
<feature type="domain" description="Gfo/Idh/MocA-like oxidoreductase N-terminal" evidence="3">
    <location>
        <begin position="3"/>
        <end position="121"/>
    </location>
</feature>
<evidence type="ECO:0000256" key="2">
    <source>
        <dbReference type="ARBA" id="ARBA00023002"/>
    </source>
</evidence>
<sequence length="335" mass="35563">MTLRWGIIGPGRIARKLAADFAVVDGCELVAVGSRDPARAKAFVAGLPPALAAPVRSYGGYADLLADPAVDVVYIATPHRQHAAIAVAALNAGRAVLVEKAFTCTVAGAQTVIDTAKAHRLFAMEAMWTRFVPLVVRLRELLADGVIGEVRAVHADLGVIREFDPADRLWDPAQGGGALLDLGVYPVAFAQMILGEPGSVEVHGNLGRTGVDEDVALLLGYDSGAWAVLDCSLRLPLAGAASVIGSAGRIDVLPRFHHPVDMVLHRVGHDPTPIRLPMLAGGYAHQLIEVRDRIAAGHLESTVMPLRDTLSVLRTLETALQRLGLHLTEDADAMR</sequence>
<evidence type="ECO:0000259" key="3">
    <source>
        <dbReference type="Pfam" id="PF01408"/>
    </source>
</evidence>
<comment type="caution">
    <text evidence="5">The sequence shown here is derived from an EMBL/GenBank/DDBJ whole genome shotgun (WGS) entry which is preliminary data.</text>
</comment>
<dbReference type="Proteomes" id="UP000612585">
    <property type="component" value="Unassembled WGS sequence"/>
</dbReference>
<name>A0A8J3Z7C6_9ACTN</name>
<dbReference type="InterPro" id="IPR055170">
    <property type="entry name" value="GFO_IDH_MocA-like_dom"/>
</dbReference>
<dbReference type="Gene3D" id="3.40.50.720">
    <property type="entry name" value="NAD(P)-binding Rossmann-like Domain"/>
    <property type="match status" value="1"/>
</dbReference>
<dbReference type="EMBL" id="BOPG01000033">
    <property type="protein sequence ID" value="GIJ57742.1"/>
    <property type="molecule type" value="Genomic_DNA"/>
</dbReference>
<dbReference type="SUPFAM" id="SSF51735">
    <property type="entry name" value="NAD(P)-binding Rossmann-fold domains"/>
    <property type="match status" value="1"/>
</dbReference>
<feature type="domain" description="GFO/IDH/MocA-like oxidoreductase" evidence="4">
    <location>
        <begin position="136"/>
        <end position="250"/>
    </location>
</feature>
<dbReference type="Gene3D" id="3.30.360.10">
    <property type="entry name" value="Dihydrodipicolinate Reductase, domain 2"/>
    <property type="match status" value="1"/>
</dbReference>